<dbReference type="GO" id="GO:0070189">
    <property type="term" value="P:kynurenine metabolic process"/>
    <property type="evidence" value="ECO:0007669"/>
    <property type="project" value="TreeGrafter"/>
</dbReference>
<dbReference type="GO" id="GO:0004502">
    <property type="term" value="F:kynurenine 3-monooxygenase activity"/>
    <property type="evidence" value="ECO:0007669"/>
    <property type="project" value="UniProtKB-UniRule"/>
</dbReference>
<dbReference type="GO" id="GO:0019805">
    <property type="term" value="P:quinolinate biosynthetic process"/>
    <property type="evidence" value="ECO:0007669"/>
    <property type="project" value="UniProtKB-UniRule"/>
</dbReference>
<evidence type="ECO:0000313" key="13">
    <source>
        <dbReference type="Proteomes" id="UP000054845"/>
    </source>
</evidence>
<comment type="function">
    <text evidence="10">Catalyzes the hydroxylation of L-kynurenine (L-Kyn) to form 3-hydroxy-L-kynurenine (L-3OHKyn). Required for synthesis of quinolinic acid.</text>
</comment>
<reference evidence="12 13" key="1">
    <citation type="submission" date="2014-09" db="EMBL/GenBank/DDBJ databases">
        <authorList>
            <person name="Magalhaes I.L.F."/>
            <person name="Oliveira U."/>
            <person name="Santos F.R."/>
            <person name="Vidigal T.H.D.A."/>
            <person name="Brescovit A.D."/>
            <person name="Santos A.J."/>
        </authorList>
    </citation>
    <scope>NUCLEOTIDE SEQUENCE [LARGE SCALE GENOMIC DNA]</scope>
</reference>
<evidence type="ECO:0000256" key="10">
    <source>
        <dbReference type="HAMAP-Rule" id="MF_03018"/>
    </source>
</evidence>
<dbReference type="EC" id="1.14.13.9" evidence="10"/>
<dbReference type="EMBL" id="CCYA01000278">
    <property type="protein sequence ID" value="CEH16213.1"/>
    <property type="molecule type" value="Genomic_DNA"/>
</dbReference>
<dbReference type="SUPFAM" id="SSF51905">
    <property type="entry name" value="FAD/NAD(P)-binding domain"/>
    <property type="match status" value="1"/>
</dbReference>
<accession>A0A0P1BJI3</accession>
<dbReference type="PANTHER" id="PTHR46028">
    <property type="entry name" value="KYNURENINE 3-MONOOXYGENASE"/>
    <property type="match status" value="1"/>
</dbReference>
<dbReference type="GO" id="GO:0071949">
    <property type="term" value="F:FAD binding"/>
    <property type="evidence" value="ECO:0007669"/>
    <property type="project" value="InterPro"/>
</dbReference>
<proteinExistence type="inferred from homology"/>
<dbReference type="PANTHER" id="PTHR46028:SF2">
    <property type="entry name" value="KYNURENINE 3-MONOOXYGENASE"/>
    <property type="match status" value="1"/>
</dbReference>
<dbReference type="Proteomes" id="UP000054845">
    <property type="component" value="Unassembled WGS sequence"/>
</dbReference>
<keyword evidence="5 10" id="KW-0521">NADP</keyword>
<comment type="catalytic activity">
    <reaction evidence="9 10">
        <text>L-kynurenine + NADPH + O2 + H(+) = 3-hydroxy-L-kynurenine + NADP(+) + H2O</text>
        <dbReference type="Rhea" id="RHEA:20545"/>
        <dbReference type="ChEBI" id="CHEBI:15377"/>
        <dbReference type="ChEBI" id="CHEBI:15378"/>
        <dbReference type="ChEBI" id="CHEBI:15379"/>
        <dbReference type="ChEBI" id="CHEBI:57783"/>
        <dbReference type="ChEBI" id="CHEBI:57959"/>
        <dbReference type="ChEBI" id="CHEBI:58125"/>
        <dbReference type="ChEBI" id="CHEBI:58349"/>
        <dbReference type="EC" id="1.14.13.9"/>
    </reaction>
</comment>
<sequence length="479" mass="52178">MASTSASSSQTSTAAIIGGGPVGCLAALGLAERGFSVTMYESRSEAEAQAPSLRSINLAISTRGLAGLSSVSESLASDVLARAVPMRGRMIHSQRGEQQSQRYGAEGECIHSVDRARLNRLLLERAQKHARVEVVYEHKLRGLDLDAQPAQLTFAGAPGARAADLVVGCDGMHSAVRDSVARATTLDFAREYIDSLYVELSMPAAKPGQASLQGGFVIDPHHLHIWPRHSFMLIALPNPDKTFTCTLFAPAHIFQHHLSDPTSTIAFFEQHFADALPLIGRHAIVKDILSRKPSPLASVKAKPYHYADKAIFIGDAAHAMLPFYGQGLNCGFEDVRVLLQLIDKHSSRQTNGTDVPHRTSDPKRALGPALAEYSNTRHDDLVAICELAKNNYIEMSSKVISRTYLLRKALDTVLMSILPRSIWSSLYSMVTFSNLPYSQARDRERRQAKVVEDGVAVLGVGTLALGLFAGVRTYERLAR</sequence>
<comment type="pathway">
    <text evidence="10">Cofactor biosynthesis; NAD(+) biosynthesis; quinolinate from L-kynurenine: step 1/3.</text>
</comment>
<keyword evidence="6 10" id="KW-0560">Oxidoreductase</keyword>
<keyword evidence="7 10" id="KW-0503">Monooxygenase</keyword>
<dbReference type="Pfam" id="PF01494">
    <property type="entry name" value="FAD_binding_3"/>
    <property type="match status" value="1"/>
</dbReference>
<comment type="cofactor">
    <cofactor evidence="1 10">
        <name>FAD</name>
        <dbReference type="ChEBI" id="CHEBI:57692"/>
    </cofactor>
</comment>
<keyword evidence="8 10" id="KW-0496">Mitochondrion</keyword>
<organism evidence="12 13">
    <name type="scientific">Ceraceosorus bombacis</name>
    <dbReference type="NCBI Taxonomy" id="401625"/>
    <lineage>
        <taxon>Eukaryota</taxon>
        <taxon>Fungi</taxon>
        <taxon>Dikarya</taxon>
        <taxon>Basidiomycota</taxon>
        <taxon>Ustilaginomycotina</taxon>
        <taxon>Exobasidiomycetes</taxon>
        <taxon>Ceraceosorales</taxon>
        <taxon>Ceraceosoraceae</taxon>
        <taxon>Ceraceosorus</taxon>
    </lineage>
</organism>
<gene>
    <name evidence="10" type="primary">BNA4</name>
</gene>
<keyword evidence="13" id="KW-1185">Reference proteome</keyword>
<dbReference type="PRINTS" id="PR00420">
    <property type="entry name" value="RNGMNOXGNASE"/>
</dbReference>
<evidence type="ECO:0000259" key="11">
    <source>
        <dbReference type="Pfam" id="PF01494"/>
    </source>
</evidence>
<evidence type="ECO:0000256" key="7">
    <source>
        <dbReference type="ARBA" id="ARBA00023033"/>
    </source>
</evidence>
<evidence type="ECO:0000256" key="2">
    <source>
        <dbReference type="ARBA" id="ARBA00022630"/>
    </source>
</evidence>
<dbReference type="OrthoDB" id="10053569at2759"/>
<evidence type="ECO:0000256" key="4">
    <source>
        <dbReference type="ARBA" id="ARBA00022827"/>
    </source>
</evidence>
<keyword evidence="10" id="KW-0472">Membrane</keyword>
<dbReference type="GO" id="GO:0043420">
    <property type="term" value="P:anthranilate metabolic process"/>
    <property type="evidence" value="ECO:0007669"/>
    <property type="project" value="UniProtKB-UniRule"/>
</dbReference>
<dbReference type="GO" id="GO:0034354">
    <property type="term" value="P:'de novo' NAD+ biosynthetic process from L-tryptophan"/>
    <property type="evidence" value="ECO:0007669"/>
    <property type="project" value="UniProtKB-UniRule"/>
</dbReference>
<evidence type="ECO:0000256" key="9">
    <source>
        <dbReference type="ARBA" id="ARBA00047818"/>
    </source>
</evidence>
<protein>
    <recommendedName>
        <fullName evidence="10">Kynurenine 3-monooxygenase</fullName>
        <ecNumber evidence="10">1.14.13.9</ecNumber>
    </recommendedName>
    <alternativeName>
        <fullName evidence="10">Biosynthesis of nicotinic acid protein 4</fullName>
    </alternativeName>
    <alternativeName>
        <fullName evidence="10">Kynurenine 3-hydroxylase</fullName>
    </alternativeName>
</protein>
<dbReference type="AlphaFoldDB" id="A0A0P1BJI3"/>
<dbReference type="HAMAP" id="MF_01971">
    <property type="entry name" value="Kynurenine_monooxygenase"/>
    <property type="match status" value="1"/>
</dbReference>
<dbReference type="STRING" id="401625.A0A0P1BJI3"/>
<dbReference type="UniPathway" id="UPA00253">
    <property type="reaction ID" value="UER00328"/>
</dbReference>
<comment type="similarity">
    <text evidence="10">Belongs to the aromatic-ring hydroxylase family. KMO subfamily.</text>
</comment>
<evidence type="ECO:0000313" key="12">
    <source>
        <dbReference type="EMBL" id="CEH16213.1"/>
    </source>
</evidence>
<comment type="subcellular location">
    <subcellularLocation>
        <location evidence="10">Mitochondrion outer membrane</location>
    </subcellularLocation>
</comment>
<evidence type="ECO:0000256" key="6">
    <source>
        <dbReference type="ARBA" id="ARBA00023002"/>
    </source>
</evidence>
<dbReference type="InterPro" id="IPR002938">
    <property type="entry name" value="FAD-bd"/>
</dbReference>
<evidence type="ECO:0000256" key="8">
    <source>
        <dbReference type="ARBA" id="ARBA00023128"/>
    </source>
</evidence>
<dbReference type="InterPro" id="IPR036188">
    <property type="entry name" value="FAD/NAD-bd_sf"/>
</dbReference>
<dbReference type="GO" id="GO:0006569">
    <property type="term" value="P:L-tryptophan catabolic process"/>
    <property type="evidence" value="ECO:0007669"/>
    <property type="project" value="UniProtKB-UniRule"/>
</dbReference>
<dbReference type="Gene3D" id="3.50.50.60">
    <property type="entry name" value="FAD/NAD(P)-binding domain"/>
    <property type="match status" value="1"/>
</dbReference>
<keyword evidence="4 10" id="KW-0274">FAD</keyword>
<dbReference type="GO" id="GO:0005741">
    <property type="term" value="C:mitochondrial outer membrane"/>
    <property type="evidence" value="ECO:0007669"/>
    <property type="project" value="UniProtKB-SubCell"/>
</dbReference>
<evidence type="ECO:0000256" key="1">
    <source>
        <dbReference type="ARBA" id="ARBA00001974"/>
    </source>
</evidence>
<keyword evidence="2 10" id="KW-0285">Flavoprotein</keyword>
<name>A0A0P1BJI3_9BASI</name>
<evidence type="ECO:0000256" key="3">
    <source>
        <dbReference type="ARBA" id="ARBA00022642"/>
    </source>
</evidence>
<keyword evidence="3 10" id="KW-0662">Pyridine nucleotide biosynthesis</keyword>
<dbReference type="FunFam" id="3.50.50.60:FF:000129">
    <property type="entry name" value="Kynurenine 3-monooxygenase"/>
    <property type="match status" value="1"/>
</dbReference>
<dbReference type="InterPro" id="IPR027545">
    <property type="entry name" value="Kynurenine_monooxygenase"/>
</dbReference>
<feature type="domain" description="FAD-binding" evidence="11">
    <location>
        <begin position="13"/>
        <end position="340"/>
    </location>
</feature>
<evidence type="ECO:0000256" key="5">
    <source>
        <dbReference type="ARBA" id="ARBA00022857"/>
    </source>
</evidence>
<keyword evidence="10" id="KW-1000">Mitochondrion outer membrane</keyword>